<evidence type="ECO:0000313" key="2">
    <source>
        <dbReference type="EMBL" id="KAA5539010.1"/>
    </source>
</evidence>
<dbReference type="RefSeq" id="WP_150079523.1">
    <property type="nucleotide sequence ID" value="NZ_VWOX01000023.1"/>
</dbReference>
<feature type="region of interest" description="Disordered" evidence="1">
    <location>
        <begin position="94"/>
        <end position="150"/>
    </location>
</feature>
<reference evidence="2 3" key="1">
    <citation type="submission" date="2019-08" db="EMBL/GenBank/DDBJ databases">
        <authorList>
            <person name="Dhanesh K."/>
            <person name="Kumar G."/>
            <person name="Sasikala C."/>
            <person name="Venkata Ramana C."/>
        </authorList>
    </citation>
    <scope>NUCLEOTIDE SEQUENCE [LARGE SCALE GENOMIC DNA]</scope>
    <source>
        <strain evidence="2 3">JC645</strain>
    </source>
</reference>
<keyword evidence="3" id="KW-1185">Reference proteome</keyword>
<accession>A0A5M6CX91</accession>
<feature type="compositionally biased region" description="Basic and acidic residues" evidence="1">
    <location>
        <begin position="94"/>
        <end position="110"/>
    </location>
</feature>
<evidence type="ECO:0000256" key="1">
    <source>
        <dbReference type="SAM" id="MobiDB-lite"/>
    </source>
</evidence>
<dbReference type="Proteomes" id="UP000324479">
    <property type="component" value="Unassembled WGS sequence"/>
</dbReference>
<proteinExistence type="predicted"/>
<dbReference type="EMBL" id="VWOX01000023">
    <property type="protein sequence ID" value="KAA5539010.1"/>
    <property type="molecule type" value="Genomic_DNA"/>
</dbReference>
<dbReference type="AlphaFoldDB" id="A0A5M6CX91"/>
<evidence type="ECO:0000313" key="3">
    <source>
        <dbReference type="Proteomes" id="UP000324479"/>
    </source>
</evidence>
<feature type="compositionally biased region" description="Polar residues" evidence="1">
    <location>
        <begin position="114"/>
        <end position="125"/>
    </location>
</feature>
<comment type="caution">
    <text evidence="2">The sequence shown here is derived from an EMBL/GenBank/DDBJ whole genome shotgun (WGS) entry which is preliminary data.</text>
</comment>
<organism evidence="2 3">
    <name type="scientific">Roseiconus nitratireducens</name>
    <dbReference type="NCBI Taxonomy" id="2605748"/>
    <lineage>
        <taxon>Bacteria</taxon>
        <taxon>Pseudomonadati</taxon>
        <taxon>Planctomycetota</taxon>
        <taxon>Planctomycetia</taxon>
        <taxon>Pirellulales</taxon>
        <taxon>Pirellulaceae</taxon>
        <taxon>Roseiconus</taxon>
    </lineage>
</organism>
<sequence>MPIQFDLAYGAARIRTAARKTFTLGTAWRCTRMDFSKLSPAASDQRRPDPEDHVEAIIVVKVADYVPKGISVRSQIDRTMFTTKATQAQIDALQRDDKVKSVQTSERLRVIAEQSKQAPSGATDDSTGDRSSDCDAPSCDSTDSGPAERD</sequence>
<protein>
    <submittedName>
        <fullName evidence="2">Uncharacterized protein</fullName>
    </submittedName>
</protein>
<gene>
    <name evidence="2" type="ORF">FYK55_25785</name>
</gene>
<name>A0A5M6CX91_9BACT</name>